<proteinExistence type="predicted"/>
<dbReference type="OrthoDB" id="8905589at2759"/>
<dbReference type="Proteomes" id="UP000030746">
    <property type="component" value="Unassembled WGS sequence"/>
</dbReference>
<reference evidence="3 4" key="1">
    <citation type="journal article" date="2013" name="Nature">
        <title>Insights into bilaterian evolution from three spiralian genomes.</title>
        <authorList>
            <person name="Simakov O."/>
            <person name="Marletaz F."/>
            <person name="Cho S.J."/>
            <person name="Edsinger-Gonzales E."/>
            <person name="Havlak P."/>
            <person name="Hellsten U."/>
            <person name="Kuo D.H."/>
            <person name="Larsson T."/>
            <person name="Lv J."/>
            <person name="Arendt D."/>
            <person name="Savage R."/>
            <person name="Osoegawa K."/>
            <person name="de Jong P."/>
            <person name="Grimwood J."/>
            <person name="Chapman J.A."/>
            <person name="Shapiro H."/>
            <person name="Aerts A."/>
            <person name="Otillar R.P."/>
            <person name="Terry A.Y."/>
            <person name="Boore J.L."/>
            <person name="Grigoriev I.V."/>
            <person name="Lindberg D.R."/>
            <person name="Seaver E.C."/>
            <person name="Weisblat D.A."/>
            <person name="Putnam N.H."/>
            <person name="Rokhsar D.S."/>
        </authorList>
    </citation>
    <scope>NUCLEOTIDE SEQUENCE [LARGE SCALE GENOMIC DNA]</scope>
</reference>
<feature type="domain" description="Retrotransposon gag" evidence="2">
    <location>
        <begin position="100"/>
        <end position="159"/>
    </location>
</feature>
<feature type="compositionally biased region" description="Basic and acidic residues" evidence="1">
    <location>
        <begin position="142"/>
        <end position="152"/>
    </location>
</feature>
<protein>
    <recommendedName>
        <fullName evidence="2">Retrotransposon gag domain-containing protein</fullName>
    </recommendedName>
</protein>
<dbReference type="KEGG" id="lgi:LOTGIDRAFT_153019"/>
<evidence type="ECO:0000313" key="4">
    <source>
        <dbReference type="Proteomes" id="UP000030746"/>
    </source>
</evidence>
<name>V4AWL5_LOTGI</name>
<organism evidence="3 4">
    <name type="scientific">Lottia gigantea</name>
    <name type="common">Giant owl limpet</name>
    <dbReference type="NCBI Taxonomy" id="225164"/>
    <lineage>
        <taxon>Eukaryota</taxon>
        <taxon>Metazoa</taxon>
        <taxon>Spiralia</taxon>
        <taxon>Lophotrochozoa</taxon>
        <taxon>Mollusca</taxon>
        <taxon>Gastropoda</taxon>
        <taxon>Patellogastropoda</taxon>
        <taxon>Lottioidea</taxon>
        <taxon>Lottiidae</taxon>
        <taxon>Lottia</taxon>
    </lineage>
</organism>
<feature type="compositionally biased region" description="Acidic residues" evidence="1">
    <location>
        <begin position="153"/>
        <end position="163"/>
    </location>
</feature>
<sequence length="163" mass="18306">MNSLVQTIRSWDHNHQPKFEQKSWSICDETQTDTLAAPQATFNPNTIPGYSGSQTRPSDQNGLLTRSDVPHLKLPTLDGSGEWDAFTLPFTRAANRNECTRGAAAKFITTLPQEIIGDYNQLMKHMQSQFGRKNPPSTARKKLSELRQKAESNDEFAEEVIDA</sequence>
<evidence type="ECO:0000256" key="1">
    <source>
        <dbReference type="SAM" id="MobiDB-lite"/>
    </source>
</evidence>
<dbReference type="RefSeq" id="XP_009051751.1">
    <property type="nucleotide sequence ID" value="XM_009053503.1"/>
</dbReference>
<keyword evidence="4" id="KW-1185">Reference proteome</keyword>
<dbReference type="HOGENOM" id="CLU_1628929_0_0_1"/>
<dbReference type="GeneID" id="20235837"/>
<evidence type="ECO:0000259" key="2">
    <source>
        <dbReference type="Pfam" id="PF03732"/>
    </source>
</evidence>
<evidence type="ECO:0000313" key="3">
    <source>
        <dbReference type="EMBL" id="ESO97911.1"/>
    </source>
</evidence>
<accession>V4AWL5</accession>
<dbReference type="STRING" id="225164.V4AWL5"/>
<dbReference type="AlphaFoldDB" id="V4AWL5"/>
<gene>
    <name evidence="3" type="ORF">LOTGIDRAFT_153019</name>
</gene>
<dbReference type="EMBL" id="KB201304">
    <property type="protein sequence ID" value="ESO97911.1"/>
    <property type="molecule type" value="Genomic_DNA"/>
</dbReference>
<dbReference type="CTD" id="20235837"/>
<feature type="region of interest" description="Disordered" evidence="1">
    <location>
        <begin position="128"/>
        <end position="163"/>
    </location>
</feature>
<feature type="compositionally biased region" description="Polar residues" evidence="1">
    <location>
        <begin position="128"/>
        <end position="137"/>
    </location>
</feature>
<dbReference type="InterPro" id="IPR005162">
    <property type="entry name" value="Retrotrans_gag_dom"/>
</dbReference>
<dbReference type="Pfam" id="PF03732">
    <property type="entry name" value="Retrotrans_gag"/>
    <property type="match status" value="1"/>
</dbReference>